<dbReference type="PANTHER" id="PTHR30115">
    <property type="entry name" value="NITROGEN REGULATORY PROTEIN P-II"/>
    <property type="match status" value="1"/>
</dbReference>
<dbReference type="InterPro" id="IPR017918">
    <property type="entry name" value="N-reg_PII_CS"/>
</dbReference>
<reference evidence="6 7" key="1">
    <citation type="journal article" date="2011" name="Stand. Genomic Sci.">
        <title>Complete genome sequence of Syntrophobotulus glycolicus type strain (FlGlyR).</title>
        <authorList>
            <person name="Han C."/>
            <person name="Mwirichia R."/>
            <person name="Chertkov O."/>
            <person name="Held B."/>
            <person name="Lapidus A."/>
            <person name="Nolan M."/>
            <person name="Lucas S."/>
            <person name="Hammon N."/>
            <person name="Deshpande S."/>
            <person name="Cheng J.F."/>
            <person name="Tapia R."/>
            <person name="Goodwin L."/>
            <person name="Pitluck S."/>
            <person name="Huntemann M."/>
            <person name="Liolios K."/>
            <person name="Ivanova N."/>
            <person name="Pagani I."/>
            <person name="Mavromatis K."/>
            <person name="Ovchinikova G."/>
            <person name="Pati A."/>
            <person name="Chen A."/>
            <person name="Palaniappan K."/>
            <person name="Land M."/>
            <person name="Hauser L."/>
            <person name="Brambilla E.M."/>
            <person name="Rohde M."/>
            <person name="Spring S."/>
            <person name="Sikorski J."/>
            <person name="Goker M."/>
            <person name="Woyke T."/>
            <person name="Bristow J."/>
            <person name="Eisen J.A."/>
            <person name="Markowitz V."/>
            <person name="Hugenholtz P."/>
            <person name="Kyrpides N.C."/>
            <person name="Klenk H.P."/>
            <person name="Detter J.C."/>
        </authorList>
    </citation>
    <scope>NUCLEOTIDE SEQUENCE [LARGE SCALE GENOMIC DNA]</scope>
    <source>
        <strain evidence="7">DSM 8271 / FlGlyR</strain>
    </source>
</reference>
<accession>F0SYK1</accession>
<dbReference type="Pfam" id="PF00543">
    <property type="entry name" value="P-II"/>
    <property type="match status" value="1"/>
</dbReference>
<dbReference type="HOGENOM" id="CLU_082268_0_1_9"/>
<evidence type="ECO:0000256" key="5">
    <source>
        <dbReference type="RuleBase" id="RU003936"/>
    </source>
</evidence>
<comment type="similarity">
    <text evidence="5">Belongs to the P(II) protein family.</text>
</comment>
<dbReference type="InterPro" id="IPR015867">
    <property type="entry name" value="N-reg_PII/ATP_PRibTrfase_C"/>
</dbReference>
<dbReference type="OrthoDB" id="9802729at2"/>
<dbReference type="SMART" id="SM00938">
    <property type="entry name" value="P-II"/>
    <property type="match status" value="1"/>
</dbReference>
<dbReference type="GO" id="GO:0006808">
    <property type="term" value="P:regulation of nitrogen utilization"/>
    <property type="evidence" value="ECO:0007669"/>
    <property type="project" value="InterPro"/>
</dbReference>
<sequence length="105" mass="11373">MKMIRAIVRPEKSESIAEKLADAGIISMTKMHVFGRGKTKGLQIGDIRYDEFPKVMLLIVVSDETVEKAVDVIIESGKTGNIGDGKIFISSVDAAYTVRTGESGL</sequence>
<keyword evidence="2" id="KW-0805">Transcription regulation</keyword>
<dbReference type="InterPro" id="IPR002187">
    <property type="entry name" value="N-reg_PII"/>
</dbReference>
<dbReference type="SUPFAM" id="SSF54913">
    <property type="entry name" value="GlnB-like"/>
    <property type="match status" value="1"/>
</dbReference>
<evidence type="ECO:0000256" key="2">
    <source>
        <dbReference type="ARBA" id="ARBA00023015"/>
    </source>
</evidence>
<evidence type="ECO:0000256" key="1">
    <source>
        <dbReference type="ARBA" id="ARBA00002440"/>
    </source>
</evidence>
<reference evidence="7" key="2">
    <citation type="submission" date="2011-02" db="EMBL/GenBank/DDBJ databases">
        <title>The complete genome of Syntrophobotulus glycolicus DSM 8271.</title>
        <authorList>
            <person name="Lucas S."/>
            <person name="Copeland A."/>
            <person name="Lapidus A."/>
            <person name="Bruce D."/>
            <person name="Goodwin L."/>
            <person name="Pitluck S."/>
            <person name="Kyrpides N."/>
            <person name="Mavromatis K."/>
            <person name="Pagani I."/>
            <person name="Ivanova N."/>
            <person name="Mikhailova N."/>
            <person name="Chertkov O."/>
            <person name="Held B."/>
            <person name="Detter J.C."/>
            <person name="Tapia R."/>
            <person name="Han C."/>
            <person name="Land M."/>
            <person name="Hauser L."/>
            <person name="Markowitz V."/>
            <person name="Cheng J.-F."/>
            <person name="Hugenholtz P."/>
            <person name="Woyke T."/>
            <person name="Wu D."/>
            <person name="Spring S."/>
            <person name="Schroeder M."/>
            <person name="Brambilla E."/>
            <person name="Klenk H.-P."/>
            <person name="Eisen J.A."/>
        </authorList>
    </citation>
    <scope>NUCLEOTIDE SEQUENCE [LARGE SCALE GENOMIC DNA]</scope>
    <source>
        <strain evidence="7">DSM 8271 / FlGlyR</strain>
    </source>
</reference>
<dbReference type="InterPro" id="IPR011322">
    <property type="entry name" value="N-reg_PII-like_a/b"/>
</dbReference>
<evidence type="ECO:0000313" key="6">
    <source>
        <dbReference type="EMBL" id="ADY57113.1"/>
    </source>
</evidence>
<comment type="function">
    <text evidence="1">Could be involved in the regulation of nitrogen fixation.</text>
</comment>
<keyword evidence="7" id="KW-1185">Reference proteome</keyword>
<organism evidence="6 7">
    <name type="scientific">Syntrophobotulus glycolicus (strain DSM 8271 / FlGlyR)</name>
    <dbReference type="NCBI Taxonomy" id="645991"/>
    <lineage>
        <taxon>Bacteria</taxon>
        <taxon>Bacillati</taxon>
        <taxon>Bacillota</taxon>
        <taxon>Clostridia</taxon>
        <taxon>Eubacteriales</taxon>
        <taxon>Desulfitobacteriaceae</taxon>
        <taxon>Syntrophobotulus</taxon>
    </lineage>
</organism>
<dbReference type="STRING" id="645991.Sgly_2843"/>
<dbReference type="EMBL" id="CP002547">
    <property type="protein sequence ID" value="ADY57113.1"/>
    <property type="molecule type" value="Genomic_DNA"/>
</dbReference>
<dbReference type="GO" id="GO:0030234">
    <property type="term" value="F:enzyme regulator activity"/>
    <property type="evidence" value="ECO:0007669"/>
    <property type="project" value="InterPro"/>
</dbReference>
<evidence type="ECO:0000256" key="3">
    <source>
        <dbReference type="ARBA" id="ARBA00023163"/>
    </source>
</evidence>
<evidence type="ECO:0000256" key="4">
    <source>
        <dbReference type="ARBA" id="ARBA00023231"/>
    </source>
</evidence>
<dbReference type="KEGG" id="sgy:Sgly_2843"/>
<gene>
    <name evidence="6" type="ordered locus">Sgly_2843</name>
</gene>
<dbReference type="RefSeq" id="WP_013625933.1">
    <property type="nucleotide sequence ID" value="NC_015172.1"/>
</dbReference>
<proteinExistence type="inferred from homology"/>
<dbReference type="eggNOG" id="COG0347">
    <property type="taxonomic scope" value="Bacteria"/>
</dbReference>
<dbReference type="PRINTS" id="PR00340">
    <property type="entry name" value="PIIGLNB"/>
</dbReference>
<keyword evidence="4" id="KW-0535">Nitrogen fixation</keyword>
<dbReference type="GO" id="GO:0005524">
    <property type="term" value="F:ATP binding"/>
    <property type="evidence" value="ECO:0007669"/>
    <property type="project" value="TreeGrafter"/>
</dbReference>
<dbReference type="PROSITE" id="PS51343">
    <property type="entry name" value="PII_GLNB_DOM"/>
    <property type="match status" value="1"/>
</dbReference>
<dbReference type="GO" id="GO:0005829">
    <property type="term" value="C:cytosol"/>
    <property type="evidence" value="ECO:0007669"/>
    <property type="project" value="TreeGrafter"/>
</dbReference>
<dbReference type="Gene3D" id="3.30.70.120">
    <property type="match status" value="1"/>
</dbReference>
<dbReference type="AlphaFoldDB" id="F0SYK1"/>
<keyword evidence="3" id="KW-0804">Transcription</keyword>
<dbReference type="PROSITE" id="PS00638">
    <property type="entry name" value="PII_GLNB_CTER"/>
    <property type="match status" value="1"/>
</dbReference>
<protein>
    <submittedName>
        <fullName evidence="6">Nitrogen regulatory protein P-II</fullName>
    </submittedName>
</protein>
<evidence type="ECO:0000313" key="7">
    <source>
        <dbReference type="Proteomes" id="UP000007488"/>
    </source>
</evidence>
<name>F0SYK1_SYNGF</name>
<dbReference type="Proteomes" id="UP000007488">
    <property type="component" value="Chromosome"/>
</dbReference>
<dbReference type="PANTHER" id="PTHR30115:SF13">
    <property type="entry name" value="PII-LIKE PROTEIN GLNBI"/>
    <property type="match status" value="1"/>
</dbReference>